<dbReference type="PANTHER" id="PTHR32227">
    <property type="entry name" value="GLUCAN ENDO-1,3-BETA-GLUCOSIDASE BG1-RELATED-RELATED"/>
    <property type="match status" value="1"/>
</dbReference>
<dbReference type="InterPro" id="IPR017853">
    <property type="entry name" value="GH"/>
</dbReference>
<evidence type="ECO:0000313" key="9">
    <source>
        <dbReference type="Proteomes" id="UP001428341"/>
    </source>
</evidence>
<evidence type="ECO:0000256" key="1">
    <source>
        <dbReference type="ARBA" id="ARBA00000382"/>
    </source>
</evidence>
<protein>
    <recommendedName>
        <fullName evidence="3">glucan endo-1,3-beta-D-glucosidase</fullName>
        <ecNumber evidence="3">3.2.1.39</ecNumber>
    </recommendedName>
</protein>
<dbReference type="InterPro" id="IPR044965">
    <property type="entry name" value="Glyco_hydro_17_plant"/>
</dbReference>
<dbReference type="InterPro" id="IPR027417">
    <property type="entry name" value="P-loop_NTPase"/>
</dbReference>
<dbReference type="AlphaFoldDB" id="A0AAP0QAF9"/>
<dbReference type="EMBL" id="JBCGBO010000024">
    <property type="protein sequence ID" value="KAK9181068.1"/>
    <property type="molecule type" value="Genomic_DNA"/>
</dbReference>
<dbReference type="PROSITE" id="PS00587">
    <property type="entry name" value="GLYCOSYL_HYDROL_F17"/>
    <property type="match status" value="1"/>
</dbReference>
<evidence type="ECO:0000256" key="3">
    <source>
        <dbReference type="ARBA" id="ARBA00012780"/>
    </source>
</evidence>
<comment type="caution">
    <text evidence="8">The sequence shown here is derived from an EMBL/GenBank/DDBJ whole genome shotgun (WGS) entry which is preliminary data.</text>
</comment>
<name>A0AAP0QAF9_9ROSI</name>
<evidence type="ECO:0000256" key="5">
    <source>
        <dbReference type="ARBA" id="ARBA00023295"/>
    </source>
</evidence>
<reference evidence="8 9" key="1">
    <citation type="submission" date="2024-05" db="EMBL/GenBank/DDBJ databases">
        <title>Haplotype-resolved chromosome-level genome assembly of Huyou (Citrus changshanensis).</title>
        <authorList>
            <person name="Miao C."/>
            <person name="Chen W."/>
            <person name="Wu Y."/>
            <person name="Wang L."/>
            <person name="Zhao S."/>
            <person name="Grierson D."/>
            <person name="Xu C."/>
            <person name="Chen K."/>
        </authorList>
    </citation>
    <scope>NUCLEOTIDE SEQUENCE [LARGE SCALE GENOMIC DNA]</scope>
    <source>
        <strain evidence="8">01-14</strain>
        <tissue evidence="8">Leaf</tissue>
    </source>
</reference>
<evidence type="ECO:0000256" key="4">
    <source>
        <dbReference type="ARBA" id="ARBA00022801"/>
    </source>
</evidence>
<dbReference type="GO" id="GO:0042973">
    <property type="term" value="F:glucan endo-1,3-beta-D-glucosidase activity"/>
    <property type="evidence" value="ECO:0007669"/>
    <property type="project" value="UniProtKB-EC"/>
</dbReference>
<keyword evidence="9" id="KW-1185">Reference proteome</keyword>
<evidence type="ECO:0000256" key="6">
    <source>
        <dbReference type="RuleBase" id="RU004335"/>
    </source>
</evidence>
<dbReference type="Proteomes" id="UP001428341">
    <property type="component" value="Unassembled WGS sequence"/>
</dbReference>
<keyword evidence="5 7" id="KW-0326">Glycosidase</keyword>
<sequence>MLRLKVRVRMLKNPKRFHSYEAAEKYKKFIEPRKILEEKGFEIPKHPTRTINFILTAATKRSWVKFCAHPQDPVILIVKEFSSNLLKQDQRNITITGLEASVQVVRDKLAPAMKKADLAKEFGKGFYRVSEIFELACEHGIIQKEENSYIIKREVFNDRHQVEQYLIENTEAPSGTGVGRGEHVAFGARIGVCYGMKAKKLPSKRDVIALYNQNNIRRMRLYDPNIEALEALRGSNIEVMLGLPNEDLQRIASNQAEANTWVQNNVQNFANNVKFKYIAVGNEAKPGEDFAWSQQTVVSDGSLSYRSLFDAILDAVYAALEKTGGGSLDIVISESGWPTAGGDGALTNVDNARTYNNNLIQHVKRGSPKRPGRPIETYIFAMFDENGKMGPEIERHWGLFDPNRHPKYQINFN</sequence>
<organism evidence="8 9">
    <name type="scientific">Citrus x changshan-huyou</name>
    <dbReference type="NCBI Taxonomy" id="2935761"/>
    <lineage>
        <taxon>Eukaryota</taxon>
        <taxon>Viridiplantae</taxon>
        <taxon>Streptophyta</taxon>
        <taxon>Embryophyta</taxon>
        <taxon>Tracheophyta</taxon>
        <taxon>Spermatophyta</taxon>
        <taxon>Magnoliopsida</taxon>
        <taxon>eudicotyledons</taxon>
        <taxon>Gunneridae</taxon>
        <taxon>Pentapetalae</taxon>
        <taxon>rosids</taxon>
        <taxon>malvids</taxon>
        <taxon>Sapindales</taxon>
        <taxon>Rutaceae</taxon>
        <taxon>Aurantioideae</taxon>
        <taxon>Citrus</taxon>
    </lineage>
</organism>
<dbReference type="InterPro" id="IPR000490">
    <property type="entry name" value="Glyco_hydro_17"/>
</dbReference>
<evidence type="ECO:0000313" key="8">
    <source>
        <dbReference type="EMBL" id="KAK9181068.1"/>
    </source>
</evidence>
<accession>A0AAP0QAF9</accession>
<dbReference type="Pfam" id="PF00332">
    <property type="entry name" value="Glyco_hydro_17"/>
    <property type="match status" value="2"/>
</dbReference>
<dbReference type="Gene3D" id="3.20.20.80">
    <property type="entry name" value="Glycosidases"/>
    <property type="match status" value="2"/>
</dbReference>
<dbReference type="EC" id="3.2.1.39" evidence="3"/>
<comment type="similarity">
    <text evidence="2 6">Belongs to the glycosyl hydrolase 17 family.</text>
</comment>
<dbReference type="GO" id="GO:0005975">
    <property type="term" value="P:carbohydrate metabolic process"/>
    <property type="evidence" value="ECO:0007669"/>
    <property type="project" value="InterPro"/>
</dbReference>
<dbReference type="SUPFAM" id="SSF51445">
    <property type="entry name" value="(Trans)glycosidases"/>
    <property type="match status" value="1"/>
</dbReference>
<evidence type="ECO:0000256" key="2">
    <source>
        <dbReference type="ARBA" id="ARBA00008773"/>
    </source>
</evidence>
<keyword evidence="4 7" id="KW-0378">Hydrolase</keyword>
<evidence type="ECO:0000256" key="7">
    <source>
        <dbReference type="RuleBase" id="RU004336"/>
    </source>
</evidence>
<gene>
    <name evidence="8" type="ORF">WN944_024205</name>
</gene>
<dbReference type="Gene3D" id="3.40.50.300">
    <property type="entry name" value="P-loop containing nucleotide triphosphate hydrolases"/>
    <property type="match status" value="1"/>
</dbReference>
<proteinExistence type="inferred from homology"/>
<comment type="catalytic activity">
    <reaction evidence="1">
        <text>Hydrolysis of (1-&gt;3)-beta-D-glucosidic linkages in (1-&gt;3)-beta-D-glucans.</text>
        <dbReference type="EC" id="3.2.1.39"/>
    </reaction>
</comment>